<protein>
    <submittedName>
        <fullName evidence="1">Uncharacterized protein</fullName>
    </submittedName>
</protein>
<name>A0A0D8XQ65_DICVI</name>
<sequence>MLLVSVVNIWYFSVKQTSSHALTSADFISLFLFGFPSRRSRRDAFLLLTPGVISIPSKFQRQYNVMNLAAFANVDSKQGSQCQQRGCNIRILGLRLAAFSFYAPRNLDPNNCE</sequence>
<dbReference type="Proteomes" id="UP000053766">
    <property type="component" value="Unassembled WGS sequence"/>
</dbReference>
<keyword evidence="2" id="KW-1185">Reference proteome</keyword>
<dbReference type="EMBL" id="KN716335">
    <property type="protein sequence ID" value="KJH46778.1"/>
    <property type="molecule type" value="Genomic_DNA"/>
</dbReference>
<organism evidence="1 2">
    <name type="scientific">Dictyocaulus viviparus</name>
    <name type="common">Bovine lungworm</name>
    <dbReference type="NCBI Taxonomy" id="29172"/>
    <lineage>
        <taxon>Eukaryota</taxon>
        <taxon>Metazoa</taxon>
        <taxon>Ecdysozoa</taxon>
        <taxon>Nematoda</taxon>
        <taxon>Chromadorea</taxon>
        <taxon>Rhabditida</taxon>
        <taxon>Rhabditina</taxon>
        <taxon>Rhabditomorpha</taxon>
        <taxon>Strongyloidea</taxon>
        <taxon>Metastrongylidae</taxon>
        <taxon>Dictyocaulus</taxon>
    </lineage>
</organism>
<reference evidence="2" key="2">
    <citation type="journal article" date="2016" name="Sci. Rep.">
        <title>Dictyocaulus viviparus genome, variome and transcriptome elucidate lungworm biology and support future intervention.</title>
        <authorList>
            <person name="McNulty S.N."/>
            <person name="Strube C."/>
            <person name="Rosa B.A."/>
            <person name="Martin J.C."/>
            <person name="Tyagi R."/>
            <person name="Choi Y.J."/>
            <person name="Wang Q."/>
            <person name="Hallsworth Pepin K."/>
            <person name="Zhang X."/>
            <person name="Ozersky P."/>
            <person name="Wilson R.K."/>
            <person name="Sternberg P.W."/>
            <person name="Gasser R.B."/>
            <person name="Mitreva M."/>
        </authorList>
    </citation>
    <scope>NUCLEOTIDE SEQUENCE [LARGE SCALE GENOMIC DNA]</scope>
    <source>
        <strain evidence="2">HannoverDv2000</strain>
    </source>
</reference>
<accession>A0A0D8XQ65</accession>
<evidence type="ECO:0000313" key="1">
    <source>
        <dbReference type="EMBL" id="KJH46778.1"/>
    </source>
</evidence>
<dbReference type="AlphaFoldDB" id="A0A0D8XQ65"/>
<gene>
    <name evidence="1" type="ORF">DICVIV_07153</name>
</gene>
<proteinExistence type="predicted"/>
<reference evidence="1 2" key="1">
    <citation type="submission" date="2013-11" db="EMBL/GenBank/DDBJ databases">
        <title>Draft genome of the bovine lungworm Dictyocaulus viviparus.</title>
        <authorList>
            <person name="Mitreva M."/>
        </authorList>
    </citation>
    <scope>NUCLEOTIDE SEQUENCE [LARGE SCALE GENOMIC DNA]</scope>
    <source>
        <strain evidence="1 2">HannoverDv2000</strain>
    </source>
</reference>
<evidence type="ECO:0000313" key="2">
    <source>
        <dbReference type="Proteomes" id="UP000053766"/>
    </source>
</evidence>